<protein>
    <submittedName>
        <fullName evidence="3">Uncharacterized protein</fullName>
    </submittedName>
</protein>
<feature type="region of interest" description="Disordered" evidence="1">
    <location>
        <begin position="300"/>
        <end position="331"/>
    </location>
</feature>
<evidence type="ECO:0000256" key="1">
    <source>
        <dbReference type="SAM" id="MobiDB-lite"/>
    </source>
</evidence>
<name>A0A9W8DWX7_9FUNG</name>
<reference evidence="3" key="1">
    <citation type="submission" date="2022-07" db="EMBL/GenBank/DDBJ databases">
        <title>Phylogenomic reconstructions and comparative analyses of Kickxellomycotina fungi.</title>
        <authorList>
            <person name="Reynolds N.K."/>
            <person name="Stajich J.E."/>
            <person name="Barry K."/>
            <person name="Grigoriev I.V."/>
            <person name="Crous P."/>
            <person name="Smith M.E."/>
        </authorList>
    </citation>
    <scope>NUCLEOTIDE SEQUENCE</scope>
    <source>
        <strain evidence="3">NBRC 100468</strain>
    </source>
</reference>
<keyword evidence="2" id="KW-0812">Transmembrane</keyword>
<keyword evidence="4" id="KW-1185">Reference proteome</keyword>
<sequence length="608" mass="66634">MDSSTKKILIAALVPSAAVAIICICFLVFYLTRYRKNQQQVQSKSSNQQPRMIEEGDAETLAEGGEKTPKLSLSLSIDEQVLTYPKSPITKVPHPIGDDENRIWAQYIHVCNVPSSPFALPNLFEYRKNVSKSSLIDYIGTIRTDYRESTLVGSGIRTPKRPSLPVFDTGSRFDIDALEKTIRRMTSHDSFFTDPTVSADSHSHYGANLSGDDFDDASSNGCSIAGYYNIISTTSCVATAPVIPYSPFTAGNSPSSPLPSIFSPAISQITGGKAPSTLVEPSPNVGLAITNTNVIPVFESSRSQRKSQISSSTRESKRSSQLTTTTSVSSQRCSFDHDLSTSFSSSLNMDNKSLNSSNPRESMGGASWIFLSPQTIDSSNISFDIESVASTPVVANKRLSYNPRHTPALSLSRQSSRRPLSLPRQKPRVASGGSLFAVAFPALPPTGPASRVSTITSAMNSSSLIANTADNYPSSRNEDRVRSWSHALSIASLSSLVSVVSNDSRPGPHSSLYSINMNTRPKRHRRSSVLSFCSEAVRRSPELEPVTKTQIKDNMTKRNKEISSRLRRVLYHTKSFQMFGPPPRICKTRKSRTPMRYRCHHCTFVFGS</sequence>
<evidence type="ECO:0000313" key="4">
    <source>
        <dbReference type="Proteomes" id="UP001150538"/>
    </source>
</evidence>
<evidence type="ECO:0000256" key="2">
    <source>
        <dbReference type="SAM" id="Phobius"/>
    </source>
</evidence>
<keyword evidence="2" id="KW-0472">Membrane</keyword>
<comment type="caution">
    <text evidence="3">The sequence shown here is derived from an EMBL/GenBank/DDBJ whole genome shotgun (WGS) entry which is preliminary data.</text>
</comment>
<accession>A0A9W8DWX7</accession>
<dbReference type="OrthoDB" id="10659156at2759"/>
<organism evidence="3 4">
    <name type="scientific">Mycoemilia scoparia</name>
    <dbReference type="NCBI Taxonomy" id="417184"/>
    <lineage>
        <taxon>Eukaryota</taxon>
        <taxon>Fungi</taxon>
        <taxon>Fungi incertae sedis</taxon>
        <taxon>Zoopagomycota</taxon>
        <taxon>Kickxellomycotina</taxon>
        <taxon>Kickxellomycetes</taxon>
        <taxon>Kickxellales</taxon>
        <taxon>Kickxellaceae</taxon>
        <taxon>Mycoemilia</taxon>
    </lineage>
</organism>
<proteinExistence type="predicted"/>
<feature type="compositionally biased region" description="Low complexity" evidence="1">
    <location>
        <begin position="306"/>
        <end position="331"/>
    </location>
</feature>
<dbReference type="AlphaFoldDB" id="A0A9W8DWX7"/>
<dbReference type="Proteomes" id="UP001150538">
    <property type="component" value="Unassembled WGS sequence"/>
</dbReference>
<dbReference type="EMBL" id="JANBPU010000006">
    <property type="protein sequence ID" value="KAJ1921257.1"/>
    <property type="molecule type" value="Genomic_DNA"/>
</dbReference>
<feature type="region of interest" description="Disordered" evidence="1">
    <location>
        <begin position="404"/>
        <end position="428"/>
    </location>
</feature>
<feature type="compositionally biased region" description="Low complexity" evidence="1">
    <location>
        <begin position="409"/>
        <end position="424"/>
    </location>
</feature>
<evidence type="ECO:0000313" key="3">
    <source>
        <dbReference type="EMBL" id="KAJ1921257.1"/>
    </source>
</evidence>
<keyword evidence="2" id="KW-1133">Transmembrane helix</keyword>
<feature type="transmembrane region" description="Helical" evidence="2">
    <location>
        <begin position="9"/>
        <end position="31"/>
    </location>
</feature>
<gene>
    <name evidence="3" type="ORF">H4219_000858</name>
</gene>